<keyword evidence="1" id="KW-1133">Transmembrane helix</keyword>
<name>A0AAD3D726_9STRA</name>
<dbReference type="AlphaFoldDB" id="A0AAD3D726"/>
<feature type="transmembrane region" description="Helical" evidence="1">
    <location>
        <begin position="108"/>
        <end position="125"/>
    </location>
</feature>
<reference evidence="2 3" key="1">
    <citation type="journal article" date="2021" name="Sci. Rep.">
        <title>The genome of the diatom Chaetoceros tenuissimus carries an ancient integrated fragment of an extant virus.</title>
        <authorList>
            <person name="Hongo Y."/>
            <person name="Kimura K."/>
            <person name="Takaki Y."/>
            <person name="Yoshida Y."/>
            <person name="Baba S."/>
            <person name="Kobayashi G."/>
            <person name="Nagasaki K."/>
            <person name="Hano T."/>
            <person name="Tomaru Y."/>
        </authorList>
    </citation>
    <scope>NUCLEOTIDE SEQUENCE [LARGE SCALE GENOMIC DNA]</scope>
    <source>
        <strain evidence="2 3">NIES-3715</strain>
    </source>
</reference>
<proteinExistence type="predicted"/>
<evidence type="ECO:0000313" key="3">
    <source>
        <dbReference type="Proteomes" id="UP001054902"/>
    </source>
</evidence>
<evidence type="ECO:0000313" key="2">
    <source>
        <dbReference type="EMBL" id="GFH58918.1"/>
    </source>
</evidence>
<dbReference type="EMBL" id="BLLK01000062">
    <property type="protein sequence ID" value="GFH58918.1"/>
    <property type="molecule type" value="Genomic_DNA"/>
</dbReference>
<accession>A0AAD3D726</accession>
<sequence length="147" mass="16375">METVDHITHRVTSGFGCGLAIGSCFATFQGLPILPTTISMASSFALASTACFIPERIFYHSSFYVMPKQQIPDETSLDREQLRLYASHGLGGICGGSISGFLYKRKPFSGVLLFTPLMIGVAFCERKLQNYKANRIRELQLEQDQRK</sequence>
<keyword evidence="1" id="KW-0472">Membrane</keyword>
<keyword evidence="1" id="KW-0812">Transmembrane</keyword>
<comment type="caution">
    <text evidence="2">The sequence shown here is derived from an EMBL/GenBank/DDBJ whole genome shotgun (WGS) entry which is preliminary data.</text>
</comment>
<evidence type="ECO:0000256" key="1">
    <source>
        <dbReference type="SAM" id="Phobius"/>
    </source>
</evidence>
<protein>
    <submittedName>
        <fullName evidence="2">Uncharacterized protein</fullName>
    </submittedName>
</protein>
<dbReference type="Proteomes" id="UP001054902">
    <property type="component" value="Unassembled WGS sequence"/>
</dbReference>
<organism evidence="2 3">
    <name type="scientific">Chaetoceros tenuissimus</name>
    <dbReference type="NCBI Taxonomy" id="426638"/>
    <lineage>
        <taxon>Eukaryota</taxon>
        <taxon>Sar</taxon>
        <taxon>Stramenopiles</taxon>
        <taxon>Ochrophyta</taxon>
        <taxon>Bacillariophyta</taxon>
        <taxon>Coscinodiscophyceae</taxon>
        <taxon>Chaetocerotophycidae</taxon>
        <taxon>Chaetocerotales</taxon>
        <taxon>Chaetocerotaceae</taxon>
        <taxon>Chaetoceros</taxon>
    </lineage>
</organism>
<gene>
    <name evidence="2" type="ORF">CTEN210_15394</name>
</gene>
<keyword evidence="3" id="KW-1185">Reference proteome</keyword>